<proteinExistence type="predicted"/>
<dbReference type="VEuPathDB" id="FungiDB:D8B26_004426"/>
<reference evidence="3" key="2">
    <citation type="submission" date="2010-03" db="EMBL/GenBank/DDBJ databases">
        <title>The genome sequence of Coccidioides posadasii strain Silveira.</title>
        <authorList>
            <consortium name="The Broad Institute Genome Sequencing Center for Infectious Disease"/>
            <person name="Neafsey D."/>
            <person name="Orbach M."/>
            <person name="Henn M.R."/>
            <person name="Cole G.T."/>
            <person name="Galgiani J."/>
            <person name="Gardner M.J."/>
            <person name="Kirkland T.N."/>
            <person name="Taylor J.W."/>
            <person name="Young S.K."/>
            <person name="Zeng Q."/>
            <person name="Koehrsen M."/>
            <person name="Alvarado L."/>
            <person name="Berlin A."/>
            <person name="Borenstein D."/>
            <person name="Chapman S.B."/>
            <person name="Chen Z."/>
            <person name="Engels R."/>
            <person name="Freedman E."/>
            <person name="Gellesch M."/>
            <person name="Goldberg J."/>
            <person name="Griggs A."/>
            <person name="Gujja S."/>
            <person name="Heilman E."/>
            <person name="Heiman D."/>
            <person name="Howarth C."/>
            <person name="Jen D."/>
            <person name="Larson L."/>
            <person name="Mehta T."/>
            <person name="Neiman D."/>
            <person name="Park D."/>
            <person name="Pearson M."/>
            <person name="Richards J."/>
            <person name="Roberts A."/>
            <person name="Saif S."/>
            <person name="Shea T."/>
            <person name="Shenoy N."/>
            <person name="Sisk P."/>
            <person name="Stolte C."/>
            <person name="Sykes S."/>
            <person name="Walk T."/>
            <person name="White J."/>
            <person name="Yandava C."/>
            <person name="Haas B."/>
            <person name="Nusbaum C."/>
            <person name="Birren B."/>
        </authorList>
    </citation>
    <scope>NUCLEOTIDE SEQUENCE [LARGE SCALE GENOMIC DNA]</scope>
    <source>
        <strain evidence="3">RMSCC 757 / Silveira</strain>
    </source>
</reference>
<dbReference type="PANTHER" id="PTHR38705:SF1">
    <property type="entry name" value="PROTEIN RDS1"/>
    <property type="match status" value="1"/>
</dbReference>
<dbReference type="Proteomes" id="UP000002497">
    <property type="component" value="Unassembled WGS sequence"/>
</dbReference>
<dbReference type="OMA" id="ALHLEWM"/>
<dbReference type="HOGENOM" id="CLU_028606_2_0_1"/>
<keyword evidence="3" id="KW-1185">Reference proteome</keyword>
<dbReference type="PANTHER" id="PTHR38705">
    <property type="entry name" value="PROTEIN RDS1"/>
    <property type="match status" value="1"/>
</dbReference>
<dbReference type="InterPro" id="IPR039254">
    <property type="entry name" value="Rds1"/>
</dbReference>
<dbReference type="OrthoDB" id="2098436at2759"/>
<gene>
    <name evidence="2" type="ORF">CPSG_07381</name>
</gene>
<evidence type="ECO:0000256" key="1">
    <source>
        <dbReference type="SAM" id="MobiDB-lite"/>
    </source>
</evidence>
<evidence type="ECO:0000313" key="2">
    <source>
        <dbReference type="EMBL" id="EFW15754.1"/>
    </source>
</evidence>
<dbReference type="STRING" id="443226.E9DC29"/>
<dbReference type="AlphaFoldDB" id="E9DC29"/>
<evidence type="ECO:0000313" key="3">
    <source>
        <dbReference type="Proteomes" id="UP000002497"/>
    </source>
</evidence>
<sequence length="483" mass="52010">MAHVEKARQEVSGSASRAPCIVTTALQAVGMFYDPFLLGLVAPLLFFATNAQPANITYAGGIVVPATPPVVTGPSFSRATGSFTGVPTVTGALSGSVRAPAITPRPPPPEATRYPSDGKLNDTQPAPFLPGGGLGTNGTMPIYNVRSDYDYQSVLDMFDTGLSQFSTRDFIEAGLTARDRNLVRFLRGEVLGHITLLSNILGHTAPTRCSYRYPFTTLFEFVDFAQKVSKIIESQAYGFIPHLDARETAQLLLQAISVTGRQQLILRQFEGLFPVPVWFQSSIPQSWAWTLIAPHIHFCPWRNPRLVWQNYPALSIISQPNPLAANATALNNTALGPGINAANMSAIDPEDLCSNSTCAPSISGNRTHPLTEPGQPVAISWEQPGMHVGPNNSYVTTSTAGQPAFLAWVTQLNITYSPLTRINRSIPMTAETTQPEFDTYAGDPAINGTIFVAVTDLDLFVTPFNLSLLNPHIVAGPAVYQAG</sequence>
<organism evidence="3">
    <name type="scientific">Coccidioides posadasii (strain RMSCC 757 / Silveira)</name>
    <name type="common">Valley fever fungus</name>
    <dbReference type="NCBI Taxonomy" id="443226"/>
    <lineage>
        <taxon>Eukaryota</taxon>
        <taxon>Fungi</taxon>
        <taxon>Dikarya</taxon>
        <taxon>Ascomycota</taxon>
        <taxon>Pezizomycotina</taxon>
        <taxon>Eurotiomycetes</taxon>
        <taxon>Eurotiomycetidae</taxon>
        <taxon>Onygenales</taxon>
        <taxon>Onygenaceae</taxon>
        <taxon>Coccidioides</taxon>
    </lineage>
</organism>
<dbReference type="Pfam" id="PF13668">
    <property type="entry name" value="Ferritin_2"/>
    <property type="match status" value="1"/>
</dbReference>
<feature type="region of interest" description="Disordered" evidence="1">
    <location>
        <begin position="97"/>
        <end position="121"/>
    </location>
</feature>
<dbReference type="EMBL" id="GL636499">
    <property type="protein sequence ID" value="EFW15754.1"/>
    <property type="molecule type" value="Genomic_DNA"/>
</dbReference>
<reference evidence="3" key="1">
    <citation type="journal article" date="2010" name="Genome Res.">
        <title>Population genomic sequencing of Coccidioides fungi reveals recent hybridization and transposon control.</title>
        <authorList>
            <person name="Neafsey D.E."/>
            <person name="Barker B.M."/>
            <person name="Sharpton T.J."/>
            <person name="Stajich J.E."/>
            <person name="Park D.J."/>
            <person name="Whiston E."/>
            <person name="Hung C.-Y."/>
            <person name="McMahan C."/>
            <person name="White J."/>
            <person name="Sykes S."/>
            <person name="Heiman D."/>
            <person name="Young S."/>
            <person name="Zeng Q."/>
            <person name="Abouelleil A."/>
            <person name="Aftuck L."/>
            <person name="Bessette D."/>
            <person name="Brown A."/>
            <person name="FitzGerald M."/>
            <person name="Lui A."/>
            <person name="Macdonald J.P."/>
            <person name="Priest M."/>
            <person name="Orbach M.J."/>
            <person name="Galgiani J.N."/>
            <person name="Kirkland T.N."/>
            <person name="Cole G.T."/>
            <person name="Birren B.W."/>
            <person name="Henn M.R."/>
            <person name="Taylor J.W."/>
            <person name="Rounsley S.D."/>
        </authorList>
    </citation>
    <scope>NUCLEOTIDE SEQUENCE [LARGE SCALE GENOMIC DNA]</scope>
    <source>
        <strain evidence="3">RMSCC 757 / Silveira</strain>
    </source>
</reference>
<accession>E9DC29</accession>
<dbReference type="eggNOG" id="ENOG502QSE0">
    <property type="taxonomic scope" value="Eukaryota"/>
</dbReference>
<dbReference type="VEuPathDB" id="FungiDB:CPSG_07381"/>
<protein>
    <submittedName>
        <fullName evidence="2">Rds1</fullName>
    </submittedName>
</protein>
<name>E9DC29_COCPS</name>